<proteinExistence type="predicted"/>
<dbReference type="RefSeq" id="WP_133320400.1">
    <property type="nucleotide sequence ID" value="NZ_SMTF01000001.1"/>
</dbReference>
<organism evidence="1 2">
    <name type="scientific">Luteimonas aestuarii</name>
    <dbReference type="NCBI Taxonomy" id="453837"/>
    <lineage>
        <taxon>Bacteria</taxon>
        <taxon>Pseudomonadati</taxon>
        <taxon>Pseudomonadota</taxon>
        <taxon>Gammaproteobacteria</taxon>
        <taxon>Lysobacterales</taxon>
        <taxon>Lysobacteraceae</taxon>
        <taxon>Luteimonas</taxon>
    </lineage>
</organism>
<sequence length="133" mass="15221">MDDASRWSKLKPMEGPRWPIRCGHVFTAEDLMRLREGLWPRDMDDRWAVWLDGETLRCWRSWTGTCIYESQVTLAEDGTGVAVVVDVLDDGDTYRRATTDEGELERFEGVLSQVRRRESEADALAGVSIIQEA</sequence>
<evidence type="ECO:0000313" key="2">
    <source>
        <dbReference type="Proteomes" id="UP000294796"/>
    </source>
</evidence>
<name>A0A4R5U4L2_9GAMM</name>
<keyword evidence="2" id="KW-1185">Reference proteome</keyword>
<dbReference type="Proteomes" id="UP000294796">
    <property type="component" value="Unassembled WGS sequence"/>
</dbReference>
<reference evidence="1 2" key="1">
    <citation type="submission" date="2019-03" db="EMBL/GenBank/DDBJ databases">
        <title>Luteimonas zhaokaii sp.nov., isolated from the rectal contents of Plateau pika in Yushu, Qinghai Province, China.</title>
        <authorList>
            <person name="Zhang G."/>
        </authorList>
    </citation>
    <scope>NUCLEOTIDE SEQUENCE [LARGE SCALE GENOMIC DNA]</scope>
    <source>
        <strain evidence="1 2">B9</strain>
    </source>
</reference>
<gene>
    <name evidence="1" type="ORF">E2F46_01475</name>
</gene>
<accession>A0A4R5U4L2</accession>
<protein>
    <submittedName>
        <fullName evidence="1">Uncharacterized protein</fullName>
    </submittedName>
</protein>
<dbReference type="EMBL" id="SMTF01000001">
    <property type="protein sequence ID" value="TDK28579.1"/>
    <property type="molecule type" value="Genomic_DNA"/>
</dbReference>
<dbReference type="OrthoDB" id="487531at2"/>
<dbReference type="AlphaFoldDB" id="A0A4R5U4L2"/>
<evidence type="ECO:0000313" key="1">
    <source>
        <dbReference type="EMBL" id="TDK28579.1"/>
    </source>
</evidence>
<comment type="caution">
    <text evidence="1">The sequence shown here is derived from an EMBL/GenBank/DDBJ whole genome shotgun (WGS) entry which is preliminary data.</text>
</comment>